<dbReference type="InterPro" id="IPR001119">
    <property type="entry name" value="SLH_dom"/>
</dbReference>
<dbReference type="Proteomes" id="UP000490800">
    <property type="component" value="Unassembled WGS sequence"/>
</dbReference>
<dbReference type="OrthoDB" id="2652191at2"/>
<keyword evidence="3" id="KW-1185">Reference proteome</keyword>
<evidence type="ECO:0000259" key="1">
    <source>
        <dbReference type="PROSITE" id="PS51272"/>
    </source>
</evidence>
<accession>A0A7X3JZQ6</accession>
<evidence type="ECO:0000313" key="3">
    <source>
        <dbReference type="Proteomes" id="UP000490800"/>
    </source>
</evidence>
<protein>
    <recommendedName>
        <fullName evidence="1">SLH domain-containing protein</fullName>
    </recommendedName>
</protein>
<gene>
    <name evidence="2" type="ORF">EDM21_12225</name>
</gene>
<reference evidence="2 3" key="1">
    <citation type="journal article" date="2019" name="Microorganisms">
        <title>Paenibacillus lutrae sp. nov., A Chitinolytic Species Isolated from A River Otter in Castril Natural Park, Granada, Spain.</title>
        <authorList>
            <person name="Rodriguez M."/>
            <person name="Reina J.C."/>
            <person name="Bejar V."/>
            <person name="Llamas I."/>
        </authorList>
    </citation>
    <scope>NUCLEOTIDE SEQUENCE [LARGE SCALE GENOMIC DNA]</scope>
    <source>
        <strain evidence="2 3">N10</strain>
    </source>
</reference>
<dbReference type="EMBL" id="RHLK01000006">
    <property type="protein sequence ID" value="MVP00277.1"/>
    <property type="molecule type" value="Genomic_DNA"/>
</dbReference>
<dbReference type="AlphaFoldDB" id="A0A7X3JZQ6"/>
<organism evidence="2 3">
    <name type="scientific">Paenibacillus lutrae</name>
    <dbReference type="NCBI Taxonomy" id="2078573"/>
    <lineage>
        <taxon>Bacteria</taxon>
        <taxon>Bacillati</taxon>
        <taxon>Bacillota</taxon>
        <taxon>Bacilli</taxon>
        <taxon>Bacillales</taxon>
        <taxon>Paenibacillaceae</taxon>
        <taxon>Paenibacillus</taxon>
    </lineage>
</organism>
<dbReference type="RefSeq" id="WP_157335831.1">
    <property type="nucleotide sequence ID" value="NZ_RHLK01000006.1"/>
</dbReference>
<dbReference type="PROSITE" id="PS51272">
    <property type="entry name" value="SLH"/>
    <property type="match status" value="1"/>
</dbReference>
<proteinExistence type="predicted"/>
<feature type="domain" description="SLH" evidence="1">
    <location>
        <begin position="593"/>
        <end position="656"/>
    </location>
</feature>
<sequence>MKKMLQLSFRKAGLLTVTGSLGVGLLLPAETILAQSDSVPAAVYEQGKLQAAAGSEGSASQAGKNGLNQELQTQVKITKDEVIARLRELFPALNKAEVVRAELGTASDSFPPEPGPIWSVKWEVKDGNSTSGFSSRVDAGSGDILSASIPGGRYSETEEPYYPGTITRQEAAEKAAAFIKKAVPSVQASELVPADEELYRYQQPLFGPVLYSFTYYKKVNGIQTDNESLTVQVDGNGAIISLHNNFTSSSFYPSAKPAITKEQAAGKYKEDADVDLRYTLLRKTGGKEEWILAYSPIGAYKVLDAQTGQYIQQEPSNGAGQMNYTAIPEAFHTFKPLAGGKLSALEAAALVETLGAIKEDKKLMQKAETDQWQGQKREVWNLGWGNEQSGGMNLITAVVDAKTGQILEVRSGRFPFDSTYTLPRTITVDSARDKALKLFGATVPQAQEWKLIDGKSISPDTENTDKNKPFTFTFQKFYRNIPVGNQTKTVTLAGDGSFYSMESSYEWVDDEVLNKLKPASVSREEAVRKLDQATGVELGYSVIGGYYTNSYYVPKEAKLVYRQTYAKNGDRDHVVDASTGKLRAHAFFEKLPPQPSEAVDLTGHWAEKELSTLVKHGVLIPDENGKLSPDADITYGDWLNMFVRGVNPTREYYKENTGEDVLFADVKKDSPYYYAVNTLIDMKRLKADDQALLGVDTPLLREYLAKILIQQLRYDKLAGLLDSSAAQLASDDAAWVTHKSEAYLAMELGLMEKTDGKFRPRDRVSKAEAAVVFMRLVSIQGKLDQPVGY</sequence>
<dbReference type="Pfam" id="PF16244">
    <property type="entry name" value="DUF4901"/>
    <property type="match status" value="2"/>
</dbReference>
<dbReference type="Pfam" id="PF00395">
    <property type="entry name" value="SLH"/>
    <property type="match status" value="1"/>
</dbReference>
<evidence type="ECO:0000313" key="2">
    <source>
        <dbReference type="EMBL" id="MVP00277.1"/>
    </source>
</evidence>
<comment type="caution">
    <text evidence="2">The sequence shown here is derived from an EMBL/GenBank/DDBJ whole genome shotgun (WGS) entry which is preliminary data.</text>
</comment>
<dbReference type="InterPro" id="IPR032599">
    <property type="entry name" value="YcdB/YcdC_rep_domain"/>
</dbReference>
<name>A0A7X3JZQ6_9BACL</name>